<evidence type="ECO:0000313" key="2">
    <source>
        <dbReference type="EMBL" id="EAU40850.1"/>
    </source>
</evidence>
<dbReference type="InterPro" id="IPR015797">
    <property type="entry name" value="NUDIX_hydrolase-like_dom_sf"/>
</dbReference>
<organism evidence="2 3">
    <name type="scientific">Fulvimarina pelagi HTCC2506</name>
    <dbReference type="NCBI Taxonomy" id="314231"/>
    <lineage>
        <taxon>Bacteria</taxon>
        <taxon>Pseudomonadati</taxon>
        <taxon>Pseudomonadota</taxon>
        <taxon>Alphaproteobacteria</taxon>
        <taxon>Hyphomicrobiales</taxon>
        <taxon>Aurantimonadaceae</taxon>
        <taxon>Fulvimarina</taxon>
    </lineage>
</organism>
<dbReference type="InterPro" id="IPR054105">
    <property type="entry name" value="WHD_NrtR"/>
</dbReference>
<comment type="caution">
    <text evidence="2">The sequence shown here is derived from an EMBL/GenBank/DDBJ whole genome shotgun (WGS) entry which is preliminary data.</text>
</comment>
<evidence type="ECO:0000259" key="1">
    <source>
        <dbReference type="Pfam" id="PF21906"/>
    </source>
</evidence>
<dbReference type="Gene3D" id="1.10.10.10">
    <property type="entry name" value="Winged helix-like DNA-binding domain superfamily/Winged helix DNA-binding domain"/>
    <property type="match status" value="1"/>
</dbReference>
<evidence type="ECO:0000313" key="3">
    <source>
        <dbReference type="Proteomes" id="UP000004310"/>
    </source>
</evidence>
<dbReference type="SUPFAM" id="SSF46785">
    <property type="entry name" value="Winged helix' DNA-binding domain"/>
    <property type="match status" value="1"/>
</dbReference>
<dbReference type="SUPFAM" id="SSF55811">
    <property type="entry name" value="Nudix"/>
    <property type="match status" value="1"/>
</dbReference>
<dbReference type="InterPro" id="IPR011213">
    <property type="entry name" value="NMN_biosyn"/>
</dbReference>
<dbReference type="HOGENOM" id="CLU_067794_0_0_5"/>
<proteinExistence type="predicted"/>
<accession>Q0G0Y9</accession>
<dbReference type="Gene3D" id="3.90.79.10">
    <property type="entry name" value="Nucleoside Triphosphate Pyrophosphohydrolase"/>
    <property type="match status" value="1"/>
</dbReference>
<feature type="domain" description="NrtR DNA-binding winged helix" evidence="1">
    <location>
        <begin position="249"/>
        <end position="307"/>
    </location>
</feature>
<dbReference type="AlphaFoldDB" id="Q0G0Y9"/>
<gene>
    <name evidence="2" type="ORF">FP2506_18219</name>
</gene>
<dbReference type="EMBL" id="AATP01000005">
    <property type="protein sequence ID" value="EAU40850.1"/>
    <property type="molecule type" value="Genomic_DNA"/>
</dbReference>
<dbReference type="eggNOG" id="COG4111">
    <property type="taxonomic scope" value="Bacteria"/>
</dbReference>
<dbReference type="Proteomes" id="UP000004310">
    <property type="component" value="Unassembled WGS sequence"/>
</dbReference>
<sequence>MGERNPMSMAERADGAVELHAHQGQTVGVGLNAVVVAFDDAGPRVLLANSGEEGMPALPSGPLEAEHRTLEAGVRSWVERQTGQPLGFVEQLYTFGDKSRPGTRRFVSIAYLALVRGAADERPAAGWADLYAHFPYEDWRDGAPGSIALLREDLQDWAEDAGSGTKRGRLARIASAFGEDGQRWNEERVLERYELLYEAGLVAEAGRDRGCAVRARADTGVPLALDHRRMLATAIGRLRAKIKYRPVLFELMPDEFTLFDLQRIAEALSGVRLHKPNFRRLMESQGLIEETGRLSTQTGGRPAKLFRYRPEITMERPGETA</sequence>
<reference evidence="2 3" key="1">
    <citation type="journal article" date="2010" name="J. Bacteriol.">
        <title>Genome sequence of Fulvimarina pelagi HTCC2506T, a Mn(II)-oxidizing alphaproteobacterium possessing an aerobic anoxygenic photosynthetic gene cluster and Xanthorhodopsin.</title>
        <authorList>
            <person name="Kang I."/>
            <person name="Oh H.M."/>
            <person name="Lim S.I."/>
            <person name="Ferriera S."/>
            <person name="Giovannoni S.J."/>
            <person name="Cho J.C."/>
        </authorList>
    </citation>
    <scope>NUCLEOTIDE SEQUENCE [LARGE SCALE GENOMIC DNA]</scope>
    <source>
        <strain evidence="2 3">HTCC2506</strain>
    </source>
</reference>
<dbReference type="PIRSF" id="PIRSF019423">
    <property type="entry name" value="NMN_biosyn"/>
    <property type="match status" value="1"/>
</dbReference>
<protein>
    <recommendedName>
        <fullName evidence="1">NrtR DNA-binding winged helix domain-containing protein</fullName>
    </recommendedName>
</protein>
<dbReference type="InterPro" id="IPR036388">
    <property type="entry name" value="WH-like_DNA-bd_sf"/>
</dbReference>
<keyword evidence="3" id="KW-1185">Reference proteome</keyword>
<dbReference type="Pfam" id="PF21906">
    <property type="entry name" value="WHD_NrtR"/>
    <property type="match status" value="1"/>
</dbReference>
<dbReference type="STRING" id="217511.GCA_001463845_01931"/>
<name>Q0G0Y9_9HYPH</name>
<dbReference type="InterPro" id="IPR036390">
    <property type="entry name" value="WH_DNA-bd_sf"/>
</dbReference>
<dbReference type="CDD" id="cd18873">
    <property type="entry name" value="NUDIX_NadM_like"/>
    <property type="match status" value="1"/>
</dbReference>